<feature type="region of interest" description="Disordered" evidence="1">
    <location>
        <begin position="41"/>
        <end position="61"/>
    </location>
</feature>
<protein>
    <submittedName>
        <fullName evidence="2">Uncharacterized protein</fullName>
    </submittedName>
</protein>
<keyword evidence="3" id="KW-1185">Reference proteome</keyword>
<accession>A0AAW2GPG1</accession>
<dbReference type="AlphaFoldDB" id="A0AAW2GPG1"/>
<dbReference type="Proteomes" id="UP001430953">
    <property type="component" value="Unassembled WGS sequence"/>
</dbReference>
<evidence type="ECO:0000313" key="3">
    <source>
        <dbReference type="Proteomes" id="UP001430953"/>
    </source>
</evidence>
<evidence type="ECO:0000313" key="2">
    <source>
        <dbReference type="EMBL" id="KAL0129076.1"/>
    </source>
</evidence>
<organism evidence="2 3">
    <name type="scientific">Cardiocondyla obscurior</name>
    <dbReference type="NCBI Taxonomy" id="286306"/>
    <lineage>
        <taxon>Eukaryota</taxon>
        <taxon>Metazoa</taxon>
        <taxon>Ecdysozoa</taxon>
        <taxon>Arthropoda</taxon>
        <taxon>Hexapoda</taxon>
        <taxon>Insecta</taxon>
        <taxon>Pterygota</taxon>
        <taxon>Neoptera</taxon>
        <taxon>Endopterygota</taxon>
        <taxon>Hymenoptera</taxon>
        <taxon>Apocrita</taxon>
        <taxon>Aculeata</taxon>
        <taxon>Formicoidea</taxon>
        <taxon>Formicidae</taxon>
        <taxon>Myrmicinae</taxon>
        <taxon>Cardiocondyla</taxon>
    </lineage>
</organism>
<feature type="region of interest" description="Disordered" evidence="1">
    <location>
        <begin position="1"/>
        <end position="28"/>
    </location>
</feature>
<gene>
    <name evidence="2" type="ORF">PUN28_004037</name>
</gene>
<dbReference type="EMBL" id="JADYXP020000003">
    <property type="protein sequence ID" value="KAL0129076.1"/>
    <property type="molecule type" value="Genomic_DNA"/>
</dbReference>
<evidence type="ECO:0000256" key="1">
    <source>
        <dbReference type="SAM" id="MobiDB-lite"/>
    </source>
</evidence>
<comment type="caution">
    <text evidence="2">The sequence shown here is derived from an EMBL/GenBank/DDBJ whole genome shotgun (WGS) entry which is preliminary data.</text>
</comment>
<name>A0AAW2GPG1_9HYME</name>
<feature type="compositionally biased region" description="Basic and acidic residues" evidence="1">
    <location>
        <begin position="1"/>
        <end position="21"/>
    </location>
</feature>
<proteinExistence type="predicted"/>
<sequence>MASQTGKKELLEETLHHHPEGSEEEVDKEWEEFTRLMAKLKENRRNRPHRPSQAFYPCPPPNADEQEFDPFDYINTFVSNFLLIMNWFLRFSPPKQPQSTLLV</sequence>
<reference evidence="2 3" key="1">
    <citation type="submission" date="2023-03" db="EMBL/GenBank/DDBJ databases">
        <title>High recombination rates correlate with genetic variation in Cardiocondyla obscurior ants.</title>
        <authorList>
            <person name="Errbii M."/>
        </authorList>
    </citation>
    <scope>NUCLEOTIDE SEQUENCE [LARGE SCALE GENOMIC DNA]</scope>
    <source>
        <strain evidence="2">Alpha-2009</strain>
        <tissue evidence="2">Whole body</tissue>
    </source>
</reference>